<accession>A0ABX7P681</accession>
<dbReference type="InterPro" id="IPR010620">
    <property type="entry name" value="SBBP_repeat"/>
</dbReference>
<dbReference type="Gene3D" id="2.60.120.260">
    <property type="entry name" value="Galactose-binding domain-like"/>
    <property type="match status" value="1"/>
</dbReference>
<organism evidence="2 3">
    <name type="scientific">Pyxidicoccus parkwayensis</name>
    <dbReference type="NCBI Taxonomy" id="2813578"/>
    <lineage>
        <taxon>Bacteria</taxon>
        <taxon>Pseudomonadati</taxon>
        <taxon>Myxococcota</taxon>
        <taxon>Myxococcia</taxon>
        <taxon>Myxococcales</taxon>
        <taxon>Cystobacterineae</taxon>
        <taxon>Myxococcaceae</taxon>
        <taxon>Pyxidicoccus</taxon>
    </lineage>
</organism>
<evidence type="ECO:0000256" key="1">
    <source>
        <dbReference type="SAM" id="SignalP"/>
    </source>
</evidence>
<dbReference type="EMBL" id="CP071090">
    <property type="protein sequence ID" value="QSQ26004.1"/>
    <property type="molecule type" value="Genomic_DNA"/>
</dbReference>
<protein>
    <submittedName>
        <fullName evidence="2">SBBP repeat-containing protein</fullName>
    </submittedName>
</protein>
<reference evidence="2 3" key="1">
    <citation type="submission" date="2021-02" db="EMBL/GenBank/DDBJ databases">
        <title>De Novo genome assembly of isolated myxobacteria.</title>
        <authorList>
            <person name="Stevens D.C."/>
        </authorList>
    </citation>
    <scope>NUCLEOTIDE SEQUENCE [LARGE SCALE GENOMIC DNA]</scope>
    <source>
        <strain evidence="3">SCPEA02</strain>
    </source>
</reference>
<evidence type="ECO:0000313" key="2">
    <source>
        <dbReference type="EMBL" id="QSQ26004.1"/>
    </source>
</evidence>
<keyword evidence="1" id="KW-0732">Signal</keyword>
<keyword evidence="3" id="KW-1185">Reference proteome</keyword>
<feature type="signal peptide" evidence="1">
    <location>
        <begin position="1"/>
        <end position="19"/>
    </location>
</feature>
<dbReference type="RefSeq" id="WP_206727554.1">
    <property type="nucleotide sequence ID" value="NZ_CP071090.1"/>
</dbReference>
<dbReference type="SUPFAM" id="SSF63829">
    <property type="entry name" value="Calcium-dependent phosphotriesterase"/>
    <property type="match status" value="1"/>
</dbReference>
<feature type="chain" id="PRO_5045304761" evidence="1">
    <location>
        <begin position="20"/>
        <end position="619"/>
    </location>
</feature>
<dbReference type="InterPro" id="IPR052918">
    <property type="entry name" value="Motility_Chemotaxis_Reg"/>
</dbReference>
<proteinExistence type="predicted"/>
<dbReference type="PANTHER" id="PTHR35580:SF1">
    <property type="entry name" value="PHYTASE-LIKE DOMAIN-CONTAINING PROTEIN"/>
    <property type="match status" value="1"/>
</dbReference>
<sequence length="619" mass="64795">MRVLNPIRNVVFASTLALASAPGCGGDAFPGPGAEALPRSQEQALACENMVPVMTGATTPSGTVTRSGVYDASYEAWQAFDGSTGSMWISTEGQTPAWIGYQWASGTKLINRYAIHYVNGSITTRAPKQWTFEGWNGNAWVVLDTRTNQVNWTGNERREFAVTSPGAYSRYRLNISDDNDTRSGIVVISMGRLELLNCATSTYPAANAAWTKTTGSAGGFTRVHDLVGDPVGRTYITGMTQPGLDGSPLVGLMDAFLQARDANGNKLWSVQIGAPGGLALGYGIARNRTWEDIYVGGFVDGSVDGTPTTGYREALLTKYRYTGVRQWTRQLGNVGSNTEGFGVAVDGLDNAFIAGTVEGALDGNPAIGTSDAFVAKYDSAGNRLWTRKVGAAGTRTDGRRVSADSVGNVYVSGWTEGGLDGNVRMGPQDLFVVKYNAAGVKQWTRQLGSSTTAVWLYGSAVDPAGSIYVSGYSGGGLDGNPNPTGGSDAFVTKYDAAGVKQWTREIGGAGGGSWSMGLFIDDSGVYLSGSGSGDVGNPSGAGTGAAHNFVARYDTAGNRQWVVQQDAARLNGADVVTYATGVSADWSGNLYVGGFTSGTLGGSTVMGDPHGFVTRLPMP</sequence>
<dbReference type="Pfam" id="PF06739">
    <property type="entry name" value="SBBP"/>
    <property type="match status" value="3"/>
</dbReference>
<name>A0ABX7P681_9BACT</name>
<gene>
    <name evidence="2" type="ORF">JY651_14210</name>
</gene>
<dbReference type="SUPFAM" id="SSF49785">
    <property type="entry name" value="Galactose-binding domain-like"/>
    <property type="match status" value="1"/>
</dbReference>
<dbReference type="InterPro" id="IPR008979">
    <property type="entry name" value="Galactose-bd-like_sf"/>
</dbReference>
<dbReference type="PANTHER" id="PTHR35580">
    <property type="entry name" value="CELL SURFACE GLYCOPROTEIN (S-LAYER PROTEIN)-LIKE PROTEIN"/>
    <property type="match status" value="1"/>
</dbReference>
<dbReference type="Proteomes" id="UP000662747">
    <property type="component" value="Chromosome"/>
</dbReference>
<evidence type="ECO:0000313" key="3">
    <source>
        <dbReference type="Proteomes" id="UP000662747"/>
    </source>
</evidence>